<reference evidence="1" key="1">
    <citation type="journal article" date="2023" name="IScience">
        <title>Live-bearing cockroach genome reveals convergent evolutionary mechanisms linked to viviparity in insects and beyond.</title>
        <authorList>
            <person name="Fouks B."/>
            <person name="Harrison M.C."/>
            <person name="Mikhailova A.A."/>
            <person name="Marchal E."/>
            <person name="English S."/>
            <person name="Carruthers M."/>
            <person name="Jennings E.C."/>
            <person name="Chiamaka E.L."/>
            <person name="Frigard R.A."/>
            <person name="Pippel M."/>
            <person name="Attardo G.M."/>
            <person name="Benoit J.B."/>
            <person name="Bornberg-Bauer E."/>
            <person name="Tobe S.S."/>
        </authorList>
    </citation>
    <scope>NUCLEOTIDE SEQUENCE</scope>
    <source>
        <strain evidence="1">Stay&amp;Tobe</strain>
    </source>
</reference>
<protein>
    <submittedName>
        <fullName evidence="1">Uncharacterized protein</fullName>
    </submittedName>
</protein>
<evidence type="ECO:0000313" key="2">
    <source>
        <dbReference type="Proteomes" id="UP001233999"/>
    </source>
</evidence>
<keyword evidence="2" id="KW-1185">Reference proteome</keyword>
<organism evidence="1 2">
    <name type="scientific">Diploptera punctata</name>
    <name type="common">Pacific beetle cockroach</name>
    <dbReference type="NCBI Taxonomy" id="6984"/>
    <lineage>
        <taxon>Eukaryota</taxon>
        <taxon>Metazoa</taxon>
        <taxon>Ecdysozoa</taxon>
        <taxon>Arthropoda</taxon>
        <taxon>Hexapoda</taxon>
        <taxon>Insecta</taxon>
        <taxon>Pterygota</taxon>
        <taxon>Neoptera</taxon>
        <taxon>Polyneoptera</taxon>
        <taxon>Dictyoptera</taxon>
        <taxon>Blattodea</taxon>
        <taxon>Blaberoidea</taxon>
        <taxon>Blaberidae</taxon>
        <taxon>Diplopterinae</taxon>
        <taxon>Diploptera</taxon>
    </lineage>
</organism>
<evidence type="ECO:0000313" key="1">
    <source>
        <dbReference type="EMBL" id="KAJ9595808.1"/>
    </source>
</evidence>
<sequence>LMTSSYKLKWYRPNSTNPTHVTENIEISRLLLDDVNSSILKTLKTYQRTQFYTSNILEYLKIFKTI</sequence>
<reference evidence="1" key="2">
    <citation type="submission" date="2023-05" db="EMBL/GenBank/DDBJ databases">
        <authorList>
            <person name="Fouks B."/>
        </authorList>
    </citation>
    <scope>NUCLEOTIDE SEQUENCE</scope>
    <source>
        <strain evidence="1">Stay&amp;Tobe</strain>
        <tissue evidence="1">Testes</tissue>
    </source>
</reference>
<feature type="non-terminal residue" evidence="1">
    <location>
        <position position="1"/>
    </location>
</feature>
<dbReference type="Proteomes" id="UP001233999">
    <property type="component" value="Unassembled WGS sequence"/>
</dbReference>
<feature type="non-terminal residue" evidence="1">
    <location>
        <position position="66"/>
    </location>
</feature>
<comment type="caution">
    <text evidence="1">The sequence shown here is derived from an EMBL/GenBank/DDBJ whole genome shotgun (WGS) entry which is preliminary data.</text>
</comment>
<name>A0AAD8AD88_DIPPU</name>
<dbReference type="AlphaFoldDB" id="A0AAD8AD88"/>
<accession>A0AAD8AD88</accession>
<proteinExistence type="predicted"/>
<gene>
    <name evidence="1" type="ORF">L9F63_013003</name>
</gene>
<dbReference type="EMBL" id="JASPKZ010002313">
    <property type="protein sequence ID" value="KAJ9595808.1"/>
    <property type="molecule type" value="Genomic_DNA"/>
</dbReference>